<organism evidence="2 3">
    <name type="scientific">Pleodorina starrii</name>
    <dbReference type="NCBI Taxonomy" id="330485"/>
    <lineage>
        <taxon>Eukaryota</taxon>
        <taxon>Viridiplantae</taxon>
        <taxon>Chlorophyta</taxon>
        <taxon>core chlorophytes</taxon>
        <taxon>Chlorophyceae</taxon>
        <taxon>CS clade</taxon>
        <taxon>Chlamydomonadales</taxon>
        <taxon>Volvocaceae</taxon>
        <taxon>Pleodorina</taxon>
    </lineage>
</organism>
<reference evidence="2 3" key="1">
    <citation type="journal article" date="2023" name="Commun. Biol.">
        <title>Reorganization of the ancestral sex-determining regions during the evolution of trioecy in Pleodorina starrii.</title>
        <authorList>
            <person name="Takahashi K."/>
            <person name="Suzuki S."/>
            <person name="Kawai-Toyooka H."/>
            <person name="Yamamoto K."/>
            <person name="Hamaji T."/>
            <person name="Ootsuki R."/>
            <person name="Yamaguchi H."/>
            <person name="Kawachi M."/>
            <person name="Higashiyama T."/>
            <person name="Nozaki H."/>
        </authorList>
    </citation>
    <scope>NUCLEOTIDE SEQUENCE [LARGE SCALE GENOMIC DNA]</scope>
    <source>
        <strain evidence="2 3">NIES-4479</strain>
    </source>
</reference>
<dbReference type="AlphaFoldDB" id="A0A9W6BS44"/>
<evidence type="ECO:0000313" key="2">
    <source>
        <dbReference type="EMBL" id="GLC57212.1"/>
    </source>
</evidence>
<gene>
    <name evidence="2" type="primary">PLEST010177</name>
    <name evidence="2" type="ORF">PLESTB_001199400</name>
</gene>
<protein>
    <submittedName>
        <fullName evidence="2">Uncharacterized protein</fullName>
    </submittedName>
</protein>
<sequence>MVLGGLAPLNTAGRGQQAARAHLQQGQAAGVASMAPAKEPDLYDEYIDSHLGEAASAQFKIGTTPLFADHGDTASGKVSSRSLAIFSDGASIADLYRIAEMDL</sequence>
<evidence type="ECO:0000313" key="3">
    <source>
        <dbReference type="Proteomes" id="UP001165080"/>
    </source>
</evidence>
<proteinExistence type="predicted"/>
<comment type="caution">
    <text evidence="2">The sequence shown here is derived from an EMBL/GenBank/DDBJ whole genome shotgun (WGS) entry which is preliminary data.</text>
</comment>
<evidence type="ECO:0000256" key="1">
    <source>
        <dbReference type="SAM" id="MobiDB-lite"/>
    </source>
</evidence>
<accession>A0A9W6BS44</accession>
<name>A0A9W6BS44_9CHLO</name>
<feature type="region of interest" description="Disordered" evidence="1">
    <location>
        <begin position="14"/>
        <end position="33"/>
    </location>
</feature>
<keyword evidence="3" id="KW-1185">Reference proteome</keyword>
<dbReference type="EMBL" id="BRXU01000018">
    <property type="protein sequence ID" value="GLC57212.1"/>
    <property type="molecule type" value="Genomic_DNA"/>
</dbReference>
<dbReference type="Proteomes" id="UP001165080">
    <property type="component" value="Unassembled WGS sequence"/>
</dbReference>